<keyword evidence="2 4" id="KW-0378">Hydrolase</keyword>
<comment type="similarity">
    <text evidence="1">Belongs to the peptidase S13 family.</text>
</comment>
<accession>A0ABT4RFN5</accession>
<feature type="signal peptide" evidence="3">
    <location>
        <begin position="1"/>
        <end position="21"/>
    </location>
</feature>
<proteinExistence type="inferred from homology"/>
<keyword evidence="4" id="KW-0645">Protease</keyword>
<dbReference type="PANTHER" id="PTHR30023">
    <property type="entry name" value="D-ALANYL-D-ALANINE CARBOXYPEPTIDASE"/>
    <property type="match status" value="1"/>
</dbReference>
<dbReference type="PANTHER" id="PTHR30023:SF0">
    <property type="entry name" value="PENICILLIN-SENSITIVE CARBOXYPEPTIDASE A"/>
    <property type="match status" value="1"/>
</dbReference>
<keyword evidence="3" id="KW-0732">Signal</keyword>
<dbReference type="Gene3D" id="3.50.80.20">
    <property type="entry name" value="D-Ala-D-Ala carboxypeptidase C, peptidase S13"/>
    <property type="match status" value="1"/>
</dbReference>
<sequence>MARLIVLTVALAALLASSAHAAGLPATKTALAREMARAGGSSGAYVVDMSTGQEIYAHKADTARMPASVEKLYTAATAMLLYGPEGTLTTSVLASALPDETGTVTGDVVLRGGGDPTFNATATAALAKRLADGGLKRVTGRVIGDESVFDAFRGPPSSNFQLTSYVGPLSALSYNHGRTGQARPYWQSSPAKFAASAFEKALERRGVKIAGAARSGLAPTGMTPFSEWTSPPVATIARQMNVPSDNYIAEMLIKSLGAQFGGEGSTTGGAAVMRDTLRQFEIAPTIADGSGLSRANRTTPREVVRLLTGIAETEHAEEFDASLAVIGRNGTVSSRLRGTAAQDNCHAKTGTLRDVSALAGYCTTTGGSRVAFAFLMNGVYPPGARTLQDRMTTALARYDG</sequence>
<organism evidence="4 5">
    <name type="scientific">Solirubrobacter deserti</name>
    <dbReference type="NCBI Taxonomy" id="2282478"/>
    <lineage>
        <taxon>Bacteria</taxon>
        <taxon>Bacillati</taxon>
        <taxon>Actinomycetota</taxon>
        <taxon>Thermoleophilia</taxon>
        <taxon>Solirubrobacterales</taxon>
        <taxon>Solirubrobacteraceae</taxon>
        <taxon>Solirubrobacter</taxon>
    </lineage>
</organism>
<dbReference type="NCBIfam" id="TIGR00666">
    <property type="entry name" value="PBP4"/>
    <property type="match status" value="1"/>
</dbReference>
<dbReference type="Proteomes" id="UP001147700">
    <property type="component" value="Unassembled WGS sequence"/>
</dbReference>
<dbReference type="InterPro" id="IPR012338">
    <property type="entry name" value="Beta-lactam/transpept-like"/>
</dbReference>
<dbReference type="SUPFAM" id="SSF56601">
    <property type="entry name" value="beta-lactamase/transpeptidase-like"/>
    <property type="match status" value="1"/>
</dbReference>
<evidence type="ECO:0000256" key="3">
    <source>
        <dbReference type="SAM" id="SignalP"/>
    </source>
</evidence>
<comment type="caution">
    <text evidence="4">The sequence shown here is derived from an EMBL/GenBank/DDBJ whole genome shotgun (WGS) entry which is preliminary data.</text>
</comment>
<dbReference type="GO" id="GO:0009002">
    <property type="term" value="F:serine-type D-Ala-D-Ala carboxypeptidase activity"/>
    <property type="evidence" value="ECO:0007669"/>
    <property type="project" value="UniProtKB-EC"/>
</dbReference>
<dbReference type="EC" id="3.4.16.4" evidence="4"/>
<dbReference type="RefSeq" id="WP_202955679.1">
    <property type="nucleotide sequence ID" value="NZ_JAPCID010000009.1"/>
</dbReference>
<dbReference type="PRINTS" id="PR00922">
    <property type="entry name" value="DADACBPTASE3"/>
</dbReference>
<protein>
    <submittedName>
        <fullName evidence="4">D-alanyl-D-alanine carboxypeptidase/D-alanyl-D-alanine-endopeptidase</fullName>
        <ecNumber evidence="4">3.4.16.4</ecNumber>
    </submittedName>
</protein>
<dbReference type="Pfam" id="PF02113">
    <property type="entry name" value="Peptidase_S13"/>
    <property type="match status" value="2"/>
</dbReference>
<keyword evidence="5" id="KW-1185">Reference proteome</keyword>
<dbReference type="InterPro" id="IPR000667">
    <property type="entry name" value="Peptidase_S13"/>
</dbReference>
<dbReference type="EMBL" id="JAPCID010000009">
    <property type="protein sequence ID" value="MDA0137344.1"/>
    <property type="molecule type" value="Genomic_DNA"/>
</dbReference>
<evidence type="ECO:0000256" key="2">
    <source>
        <dbReference type="ARBA" id="ARBA00022801"/>
    </source>
</evidence>
<evidence type="ECO:0000313" key="4">
    <source>
        <dbReference type="EMBL" id="MDA0137344.1"/>
    </source>
</evidence>
<keyword evidence="4" id="KW-0121">Carboxypeptidase</keyword>
<name>A0ABT4RFN5_9ACTN</name>
<gene>
    <name evidence="4" type="primary">dacB</name>
    <name evidence="4" type="ORF">OJ962_07555</name>
</gene>
<reference evidence="4" key="1">
    <citation type="submission" date="2022-10" db="EMBL/GenBank/DDBJ databases">
        <title>The WGS of Solirubrobacter sp. CPCC 204708.</title>
        <authorList>
            <person name="Jiang Z."/>
        </authorList>
    </citation>
    <scope>NUCLEOTIDE SEQUENCE</scope>
    <source>
        <strain evidence="4">CPCC 204708</strain>
    </source>
</reference>
<feature type="chain" id="PRO_5046429831" evidence="3">
    <location>
        <begin position="22"/>
        <end position="400"/>
    </location>
</feature>
<dbReference type="Gene3D" id="3.40.710.10">
    <property type="entry name" value="DD-peptidase/beta-lactamase superfamily"/>
    <property type="match status" value="2"/>
</dbReference>
<evidence type="ECO:0000313" key="5">
    <source>
        <dbReference type="Proteomes" id="UP001147700"/>
    </source>
</evidence>
<evidence type="ECO:0000256" key="1">
    <source>
        <dbReference type="ARBA" id="ARBA00006096"/>
    </source>
</evidence>